<dbReference type="InterPro" id="IPR029132">
    <property type="entry name" value="CBAH/NAAA_C"/>
</dbReference>
<proteinExistence type="inferred from homology"/>
<dbReference type="Pfam" id="PF02275">
    <property type="entry name" value="CBAH"/>
    <property type="match status" value="1"/>
</dbReference>
<comment type="similarity">
    <text evidence="1">Belongs to the peptidase C59 family.</text>
</comment>
<keyword evidence="2" id="KW-0378">Hydrolase</keyword>
<evidence type="ECO:0000256" key="2">
    <source>
        <dbReference type="ARBA" id="ARBA00022801"/>
    </source>
</evidence>
<comment type="caution">
    <text evidence="4">The sequence shown here is derived from an EMBL/GenBank/DDBJ whole genome shotgun (WGS) entry which is preliminary data.</text>
</comment>
<reference evidence="4 5" key="1">
    <citation type="submission" date="2015-01" db="EMBL/GenBank/DDBJ databases">
        <title>Vibrio sp. C5 JCM 19232 whole genome shotgun sequence.</title>
        <authorList>
            <person name="Sawabe T."/>
            <person name="Meirelles P."/>
            <person name="Feng G."/>
            <person name="Sayaka M."/>
            <person name="Hattori M."/>
            <person name="Ohkuma M."/>
        </authorList>
    </citation>
    <scope>NUCLEOTIDE SEQUENCE [LARGE SCALE GENOMIC DNA]</scope>
    <source>
        <strain evidence="4 5">JCM19232</strain>
    </source>
</reference>
<accession>A0A0B8P6K8</accession>
<dbReference type="PANTHER" id="PTHR35527">
    <property type="entry name" value="CHOLOYLGLYCINE HYDROLASE"/>
    <property type="match status" value="1"/>
</dbReference>
<reference evidence="4 5" key="2">
    <citation type="submission" date="2015-01" db="EMBL/GenBank/DDBJ databases">
        <authorList>
            <consortium name="NBRP consortium"/>
            <person name="Sawabe T."/>
            <person name="Meirelles P."/>
            <person name="Feng G."/>
            <person name="Sayaka M."/>
            <person name="Hattori M."/>
            <person name="Ohkuma M."/>
        </authorList>
    </citation>
    <scope>NUCLEOTIDE SEQUENCE [LARGE SCALE GENOMIC DNA]</scope>
    <source>
        <strain evidence="4 5">JCM19232</strain>
    </source>
</reference>
<dbReference type="InterPro" id="IPR029055">
    <property type="entry name" value="Ntn_hydrolases_N"/>
</dbReference>
<feature type="domain" description="Choloylglycine hydrolase/NAAA C-terminal" evidence="3">
    <location>
        <begin position="37"/>
        <end position="244"/>
    </location>
</feature>
<evidence type="ECO:0000256" key="1">
    <source>
        <dbReference type="ARBA" id="ARBA00006625"/>
    </source>
</evidence>
<dbReference type="SUPFAM" id="SSF56235">
    <property type="entry name" value="N-terminal nucleophile aminohydrolases (Ntn hydrolases)"/>
    <property type="match status" value="1"/>
</dbReference>
<organism evidence="4 5">
    <name type="scientific">Vibrio ishigakensis</name>
    <dbReference type="NCBI Taxonomy" id="1481914"/>
    <lineage>
        <taxon>Bacteria</taxon>
        <taxon>Pseudomonadati</taxon>
        <taxon>Pseudomonadota</taxon>
        <taxon>Gammaproteobacteria</taxon>
        <taxon>Vibrionales</taxon>
        <taxon>Vibrionaceae</taxon>
        <taxon>Vibrio</taxon>
    </lineage>
</organism>
<dbReference type="PANTHER" id="PTHR35527:SF2">
    <property type="entry name" value="HYDROLASE"/>
    <property type="match status" value="1"/>
</dbReference>
<dbReference type="Proteomes" id="UP000031670">
    <property type="component" value="Unassembled WGS sequence"/>
</dbReference>
<gene>
    <name evidence="4" type="ORF">JCM19232_525</name>
</gene>
<dbReference type="EMBL" id="BBSA01000001">
    <property type="protein sequence ID" value="GAM60192.1"/>
    <property type="molecule type" value="Genomic_DNA"/>
</dbReference>
<evidence type="ECO:0000313" key="5">
    <source>
        <dbReference type="Proteomes" id="UP000031670"/>
    </source>
</evidence>
<dbReference type="AlphaFoldDB" id="A0A0B8P6K8"/>
<dbReference type="InterPro" id="IPR052193">
    <property type="entry name" value="Peptidase_C59"/>
</dbReference>
<dbReference type="GO" id="GO:0016787">
    <property type="term" value="F:hydrolase activity"/>
    <property type="evidence" value="ECO:0007669"/>
    <property type="project" value="UniProtKB-KW"/>
</dbReference>
<protein>
    <recommendedName>
        <fullName evidence="3">Choloylglycine hydrolase/NAAA C-terminal domain-containing protein</fullName>
    </recommendedName>
</protein>
<dbReference type="Gene3D" id="3.60.60.10">
    <property type="entry name" value="Penicillin V Acylase, Chain A"/>
    <property type="match status" value="1"/>
</dbReference>
<name>A0A0B8P6K8_9VIBR</name>
<evidence type="ECO:0000313" key="4">
    <source>
        <dbReference type="EMBL" id="GAM60192.1"/>
    </source>
</evidence>
<evidence type="ECO:0000259" key="3">
    <source>
        <dbReference type="Pfam" id="PF02275"/>
    </source>
</evidence>
<sequence length="255" mass="28268">MFAFNSENDVPFTPQLVTIEAGTSFTSDYQNPDNALKFTTKYDIVGIGPFGDLGTAMNSQGMAGSVFNLWGTEYNEVNKEDKNALYIMDVHKYVLGNAKTIDEAEAILRKVKVGKSVWVSVKKHMQVELSPEFQVAYQDKNGDKAVFYWVDGELVITRDADGTVANTIQTDLIKMQDSLVFDHSYKDNLEGLNGAIDSGSRYAKAYVYSKQAQNFTQNGSDAVRQAMKVSDSLTLPKGIQPVMQASKVYLLPHCL</sequence>